<feature type="transmembrane region" description="Helical" evidence="1">
    <location>
        <begin position="6"/>
        <end position="28"/>
    </location>
</feature>
<reference evidence="2" key="1">
    <citation type="submission" date="2022-11" db="EMBL/GenBank/DDBJ databases">
        <title>Centuries of genome instability and evolution in soft-shell clam transmissible cancer (bioRxiv).</title>
        <authorList>
            <person name="Hart S.F.M."/>
            <person name="Yonemitsu M.A."/>
            <person name="Giersch R.M."/>
            <person name="Beal B.F."/>
            <person name="Arriagada G."/>
            <person name="Davis B.W."/>
            <person name="Ostrander E.A."/>
            <person name="Goff S.P."/>
            <person name="Metzger M.J."/>
        </authorList>
    </citation>
    <scope>NUCLEOTIDE SEQUENCE</scope>
    <source>
        <strain evidence="2">MELC-2E11</strain>
        <tissue evidence="2">Siphon/mantle</tissue>
    </source>
</reference>
<sequence>MQDNITQVFIVCAYLTNFQMPIIFRCPYDKIGKRQACNAKKTLYLRKIPVMRIVLQLSQICQVQHGFLQAEPIHKFYTTVFALILLLTYLDKMFVENQLLEVEPSVGLLHIDAVGVNTQTKINMHLTTPRTKMQKLLLFLVAVVCTLLLFLLIISAYTSLDDRPPERYDLLVNAYQNGGSRFTSNLFGFRPDAFYFYEPLWRFSVQEYFRSPGTVCSILNNTCRNSTVGDLMTDVFADIFRCNFSRISSLVQQQVTDNLKYAGPSWRRYTECRYSKRQPRDICLPMQALYCSNFRHLVVKTLRITTDSLGPLLDRKPDLKVIQLFRNPFAIMNSRLESSFQSIVSDFVEMGESLCRKMEIDYQWFHGSNEEAPWQGKDSILR</sequence>
<dbReference type="Gene3D" id="3.40.50.300">
    <property type="entry name" value="P-loop containing nucleotide triphosphate hydrolases"/>
    <property type="match status" value="1"/>
</dbReference>
<organism evidence="2 3">
    <name type="scientific">Mya arenaria</name>
    <name type="common">Soft-shell clam</name>
    <dbReference type="NCBI Taxonomy" id="6604"/>
    <lineage>
        <taxon>Eukaryota</taxon>
        <taxon>Metazoa</taxon>
        <taxon>Spiralia</taxon>
        <taxon>Lophotrochozoa</taxon>
        <taxon>Mollusca</taxon>
        <taxon>Bivalvia</taxon>
        <taxon>Autobranchia</taxon>
        <taxon>Heteroconchia</taxon>
        <taxon>Euheterodonta</taxon>
        <taxon>Imparidentia</taxon>
        <taxon>Neoheterodontei</taxon>
        <taxon>Myida</taxon>
        <taxon>Myoidea</taxon>
        <taxon>Myidae</taxon>
        <taxon>Mya</taxon>
    </lineage>
</organism>
<dbReference type="PANTHER" id="PTHR10704:SF44">
    <property type="entry name" value="LD35051P-RELATED"/>
    <property type="match status" value="1"/>
</dbReference>
<dbReference type="PANTHER" id="PTHR10704">
    <property type="entry name" value="CARBOHYDRATE SULFOTRANSFERASE"/>
    <property type="match status" value="1"/>
</dbReference>
<evidence type="ECO:0000313" key="3">
    <source>
        <dbReference type="Proteomes" id="UP001164746"/>
    </source>
</evidence>
<evidence type="ECO:0000313" key="2">
    <source>
        <dbReference type="EMBL" id="WAR07401.1"/>
    </source>
</evidence>
<feature type="transmembrane region" description="Helical" evidence="1">
    <location>
        <begin position="136"/>
        <end position="157"/>
    </location>
</feature>
<dbReference type="InterPro" id="IPR051135">
    <property type="entry name" value="Gal/GlcNAc/GalNAc_ST"/>
</dbReference>
<protein>
    <submittedName>
        <fullName evidence="2">CHST5-like protein</fullName>
    </submittedName>
</protein>
<dbReference type="EMBL" id="CP111017">
    <property type="protein sequence ID" value="WAR07401.1"/>
    <property type="molecule type" value="Genomic_DNA"/>
</dbReference>
<dbReference type="SUPFAM" id="SSF52540">
    <property type="entry name" value="P-loop containing nucleoside triphosphate hydrolases"/>
    <property type="match status" value="1"/>
</dbReference>
<gene>
    <name evidence="2" type="ORF">MAR_017359</name>
</gene>
<evidence type="ECO:0000256" key="1">
    <source>
        <dbReference type="SAM" id="Phobius"/>
    </source>
</evidence>
<keyword evidence="1" id="KW-0472">Membrane</keyword>
<dbReference type="Proteomes" id="UP001164746">
    <property type="component" value="Chromosome 6"/>
</dbReference>
<keyword evidence="1" id="KW-0812">Transmembrane</keyword>
<keyword evidence="3" id="KW-1185">Reference proteome</keyword>
<keyword evidence="1" id="KW-1133">Transmembrane helix</keyword>
<accession>A0ABY7EF05</accession>
<name>A0ABY7EF05_MYAAR</name>
<dbReference type="InterPro" id="IPR027417">
    <property type="entry name" value="P-loop_NTPase"/>
</dbReference>
<proteinExistence type="predicted"/>